<name>A0A318JUU1_9NOCA</name>
<comment type="caution">
    <text evidence="1">The sequence shown here is derived from an EMBL/GenBank/DDBJ whole genome shotgun (WGS) entry which is preliminary data.</text>
</comment>
<sequence length="73" mass="7826">MRASGSIVVEDSASRKLTWLEPGARAHYWEAHVAGHVATPGSAVPANAEGLTYHVSTWKSATGERLTMLSEMC</sequence>
<dbReference type="Proteomes" id="UP000247569">
    <property type="component" value="Unassembled WGS sequence"/>
</dbReference>
<proteinExistence type="predicted"/>
<evidence type="ECO:0000313" key="1">
    <source>
        <dbReference type="EMBL" id="PXX56315.1"/>
    </source>
</evidence>
<protein>
    <submittedName>
        <fullName evidence="1">Uncharacterized protein</fullName>
    </submittedName>
</protein>
<gene>
    <name evidence="1" type="ORF">DFR70_12056</name>
</gene>
<organism evidence="1 2">
    <name type="scientific">Nocardia tenerifensis</name>
    <dbReference type="NCBI Taxonomy" id="228006"/>
    <lineage>
        <taxon>Bacteria</taxon>
        <taxon>Bacillati</taxon>
        <taxon>Actinomycetota</taxon>
        <taxon>Actinomycetes</taxon>
        <taxon>Mycobacteriales</taxon>
        <taxon>Nocardiaceae</taxon>
        <taxon>Nocardia</taxon>
    </lineage>
</organism>
<evidence type="ECO:0000313" key="2">
    <source>
        <dbReference type="Proteomes" id="UP000247569"/>
    </source>
</evidence>
<dbReference type="EMBL" id="QJKF01000020">
    <property type="protein sequence ID" value="PXX56315.1"/>
    <property type="molecule type" value="Genomic_DNA"/>
</dbReference>
<keyword evidence="2" id="KW-1185">Reference proteome</keyword>
<reference evidence="1 2" key="1">
    <citation type="submission" date="2018-05" db="EMBL/GenBank/DDBJ databases">
        <title>Genomic Encyclopedia of Type Strains, Phase IV (KMG-IV): sequencing the most valuable type-strain genomes for metagenomic binning, comparative biology and taxonomic classification.</title>
        <authorList>
            <person name="Goeker M."/>
        </authorList>
    </citation>
    <scope>NUCLEOTIDE SEQUENCE [LARGE SCALE GENOMIC DNA]</scope>
    <source>
        <strain evidence="1 2">DSM 44704</strain>
    </source>
</reference>
<dbReference type="AlphaFoldDB" id="A0A318JUU1"/>
<accession>A0A318JUU1</accession>